<evidence type="ECO:0000313" key="2">
    <source>
        <dbReference type="Proteomes" id="UP000596074"/>
    </source>
</evidence>
<accession>A0A9X7UWA3</accession>
<dbReference type="Proteomes" id="UP000596074">
    <property type="component" value="Chromosome"/>
</dbReference>
<reference evidence="1 2" key="1">
    <citation type="submission" date="2019-11" db="EMBL/GenBank/DDBJ databases">
        <title>Venatorbacter sp. nov. a predator of Campylobacter and other Gram-negative bacteria.</title>
        <authorList>
            <person name="Saeedi A."/>
            <person name="Cummings N.J."/>
            <person name="Connerton I.F."/>
            <person name="Connerton P.L."/>
        </authorList>
    </citation>
    <scope>NUCLEOTIDE SEQUENCE [LARGE SCALE GENOMIC DNA]</scope>
    <source>
        <strain evidence="1">XL5</strain>
    </source>
</reference>
<organism evidence="1 2">
    <name type="scientific">Venatoribacter cucullus</name>
    <dbReference type="NCBI Taxonomy" id="2661630"/>
    <lineage>
        <taxon>Bacteria</taxon>
        <taxon>Pseudomonadati</taxon>
        <taxon>Pseudomonadota</taxon>
        <taxon>Gammaproteobacteria</taxon>
        <taxon>Oceanospirillales</taxon>
        <taxon>Oceanospirillaceae</taxon>
        <taxon>Venatoribacter</taxon>
    </lineage>
</organism>
<protein>
    <submittedName>
        <fullName evidence="1">Uncharacterized protein</fullName>
    </submittedName>
</protein>
<dbReference type="RefSeq" id="WP_228345759.1">
    <property type="nucleotide sequence ID" value="NZ_CP046056.1"/>
</dbReference>
<name>A0A9X7UWA3_9GAMM</name>
<dbReference type="EMBL" id="CP046056">
    <property type="protein sequence ID" value="QQD23245.1"/>
    <property type="molecule type" value="Genomic_DNA"/>
</dbReference>
<gene>
    <name evidence="1" type="ORF">GJQ55_01600</name>
</gene>
<dbReference type="KEGG" id="vcw:GJQ55_01600"/>
<sequence length="259" mass="30370">MYRPPSVRNFKLFIGELTAEAAAVHISLLDSQDREKEQKDYWKSKASDAGIVLDGITSKRILNSQIRLSVVSIYSGFDVFLEEVEGEFKKFGYKWIKPDKVSPLVVLEQNYIGKPTNKTHFRYENDAVDYFRLLRNSIAHPSEENKTSANEFYKSRSESIDFVRKKYNMVSAPNEPSSISFHDIKFWCQMLLEFTETITLLLEPEECKIYSKVPFERWKKYGHNHEKLKKVATNYIHSEYSYSLDRAREIVDKFYDPLA</sequence>
<dbReference type="AlphaFoldDB" id="A0A9X7UWA3"/>
<evidence type="ECO:0000313" key="1">
    <source>
        <dbReference type="EMBL" id="QQD23245.1"/>
    </source>
</evidence>
<keyword evidence="2" id="KW-1185">Reference proteome</keyword>
<proteinExistence type="predicted"/>